<protein>
    <submittedName>
        <fullName evidence="1">Uncharacterized protein</fullName>
    </submittedName>
</protein>
<evidence type="ECO:0000313" key="2">
    <source>
        <dbReference type="Proteomes" id="UP000216478"/>
    </source>
</evidence>
<evidence type="ECO:0000313" key="1">
    <source>
        <dbReference type="EMBL" id="OYR08424.1"/>
    </source>
</evidence>
<dbReference type="EMBL" id="NNRL01000166">
    <property type="protein sequence ID" value="OYR08424.1"/>
    <property type="molecule type" value="Genomic_DNA"/>
</dbReference>
<name>A0A256F0P0_9HYPH</name>
<sequence length="41" mass="4259">MRVLAGKTAIVTAAAQGIGRSAAELFASAVAWALSQSFHLW</sequence>
<dbReference type="Gene3D" id="3.40.50.720">
    <property type="entry name" value="NAD(P)-binding Rossmann-like Domain"/>
    <property type="match status" value="1"/>
</dbReference>
<accession>A0A256F0P0</accession>
<reference evidence="1 2" key="1">
    <citation type="submission" date="2017-07" db="EMBL/GenBank/DDBJ databases">
        <title>Phylogenetic study on the rhizospheric bacterium Ochrobactrum sp. A44.</title>
        <authorList>
            <person name="Krzyzanowska D.M."/>
            <person name="Ossowicki A."/>
            <person name="Rajewska M."/>
            <person name="Maciag T."/>
            <person name="Kaczynski Z."/>
            <person name="Czerwicka M."/>
            <person name="Jafra S."/>
        </authorList>
    </citation>
    <scope>NUCLEOTIDE SEQUENCE [LARGE SCALE GENOMIC DNA]</scope>
    <source>
        <strain evidence="1 2">OgA9a</strain>
    </source>
</reference>
<proteinExistence type="predicted"/>
<dbReference type="AlphaFoldDB" id="A0A256F0P0"/>
<keyword evidence="2" id="KW-1185">Reference proteome</keyword>
<dbReference type="RefSeq" id="WP_268875820.1">
    <property type="nucleotide sequence ID" value="NZ_JBHEER010000010.1"/>
</dbReference>
<dbReference type="Proteomes" id="UP000216478">
    <property type="component" value="Unassembled WGS sequence"/>
</dbReference>
<dbReference type="SUPFAM" id="SSF51735">
    <property type="entry name" value="NAD(P)-binding Rossmann-fold domains"/>
    <property type="match status" value="1"/>
</dbReference>
<organism evidence="1 2">
    <name type="scientific">Brucella grignonensis</name>
    <dbReference type="NCBI Taxonomy" id="94627"/>
    <lineage>
        <taxon>Bacteria</taxon>
        <taxon>Pseudomonadati</taxon>
        <taxon>Pseudomonadota</taxon>
        <taxon>Alphaproteobacteria</taxon>
        <taxon>Hyphomicrobiales</taxon>
        <taxon>Brucellaceae</taxon>
        <taxon>Brucella/Ochrobactrum group</taxon>
        <taxon>Brucella</taxon>
    </lineage>
</organism>
<gene>
    <name evidence="1" type="ORF">CEV33_3189</name>
</gene>
<dbReference type="InterPro" id="IPR036291">
    <property type="entry name" value="NAD(P)-bd_dom_sf"/>
</dbReference>
<comment type="caution">
    <text evidence="1">The sequence shown here is derived from an EMBL/GenBank/DDBJ whole genome shotgun (WGS) entry which is preliminary data.</text>
</comment>